<evidence type="ECO:0000256" key="1">
    <source>
        <dbReference type="ARBA" id="ARBA00022701"/>
    </source>
</evidence>
<feature type="domain" description="Kinesin motor" evidence="10">
    <location>
        <begin position="21"/>
        <end position="380"/>
    </location>
</feature>
<evidence type="ECO:0000256" key="2">
    <source>
        <dbReference type="ARBA" id="ARBA00022741"/>
    </source>
</evidence>
<dbReference type="InterPro" id="IPR027417">
    <property type="entry name" value="P-loop_NTPase"/>
</dbReference>
<evidence type="ECO:0000256" key="5">
    <source>
        <dbReference type="ARBA" id="ARBA00023175"/>
    </source>
</evidence>
<dbReference type="InterPro" id="IPR001752">
    <property type="entry name" value="Kinesin_motor_dom"/>
</dbReference>
<evidence type="ECO:0000256" key="8">
    <source>
        <dbReference type="SAM" id="Coils"/>
    </source>
</evidence>
<keyword evidence="2 6" id="KW-0547">Nucleotide-binding</keyword>
<evidence type="ECO:0000313" key="11">
    <source>
        <dbReference type="EMBL" id="ETV89516.1"/>
    </source>
</evidence>
<evidence type="ECO:0000259" key="10">
    <source>
        <dbReference type="PROSITE" id="PS50067"/>
    </source>
</evidence>
<dbReference type="PANTHER" id="PTHR47968:SF13">
    <property type="entry name" value="KINESIN-LIKE PROTEIN KIF19 ISOFORM X1"/>
    <property type="match status" value="1"/>
</dbReference>
<evidence type="ECO:0000256" key="6">
    <source>
        <dbReference type="PROSITE-ProRule" id="PRU00283"/>
    </source>
</evidence>
<dbReference type="GO" id="GO:0005524">
    <property type="term" value="F:ATP binding"/>
    <property type="evidence" value="ECO:0007669"/>
    <property type="project" value="UniProtKB-UniRule"/>
</dbReference>
<evidence type="ECO:0000256" key="3">
    <source>
        <dbReference type="ARBA" id="ARBA00022840"/>
    </source>
</evidence>
<dbReference type="OrthoDB" id="3176171at2759"/>
<sequence>MRESLMPMPDDSEDNHVDIPNMIVAVRIRPISQAEQLNGHRSCCRVAGDQTVVIEKPGIPLRHLKSQRGFTNEYAYDIAFPDYASQGDVYTKTVRNIIPTILKGFNATIFAYGATGAGKTHTMMGSERDGNIFRLINSARADEEDASVAEGLGFQWSVVVTYLEVYNEQIRDLLNPSSRPLALREDPVKGVVHVAGLHHVTVETSSQVLQLLRSGNRNRRTEATAANQVSSRSHAVLQVTVKHMTTTMFRHNNPHEATTEGVLSLIDLAGSERASNTQNTGLRLTEGANINKSLLALANCINALSSSMKERRRSDSSVTLRVRDKPAPRTKYRDSKLTHLLKSSLEGDCRLVMIANINPSHACFEETHNTLKYANRAKNIRIRPKKHVVTAEMTHIQRADRLEQENAALRQALLDARGGGGVKRKSVDADMLNDLQLDMDAKRAKHHESVSLQRTIDQLTREKQQLQARVANLEAENRQLKQLQNGPRRVSVASTSQLHRSAVHPVAYPKSSRQSLIPRFNPQRP</sequence>
<dbReference type="GeneID" id="20802764"/>
<keyword evidence="4 8" id="KW-0175">Coiled coil</keyword>
<feature type="binding site" evidence="6">
    <location>
        <begin position="113"/>
        <end position="120"/>
    </location>
    <ligand>
        <name>ATP</name>
        <dbReference type="ChEBI" id="CHEBI:30616"/>
    </ligand>
</feature>
<proteinExistence type="inferred from homology"/>
<evidence type="ECO:0000256" key="7">
    <source>
        <dbReference type="RuleBase" id="RU000394"/>
    </source>
</evidence>
<dbReference type="Gene3D" id="3.40.850.10">
    <property type="entry name" value="Kinesin motor domain"/>
    <property type="match status" value="1"/>
</dbReference>
<gene>
    <name evidence="11" type="ORF">H257_00768</name>
</gene>
<dbReference type="GO" id="GO:0005874">
    <property type="term" value="C:microtubule"/>
    <property type="evidence" value="ECO:0007669"/>
    <property type="project" value="UniProtKB-KW"/>
</dbReference>
<dbReference type="InterPro" id="IPR036961">
    <property type="entry name" value="Kinesin_motor_dom_sf"/>
</dbReference>
<evidence type="ECO:0000256" key="4">
    <source>
        <dbReference type="ARBA" id="ARBA00023054"/>
    </source>
</evidence>
<dbReference type="RefSeq" id="XP_009821916.1">
    <property type="nucleotide sequence ID" value="XM_009823614.1"/>
</dbReference>
<keyword evidence="1 7" id="KW-0493">Microtubule</keyword>
<comment type="similarity">
    <text evidence="6 7">Belongs to the TRAFAC class myosin-kinesin ATPase superfamily. Kinesin family.</text>
</comment>
<dbReference type="SMART" id="SM00129">
    <property type="entry name" value="KISc"/>
    <property type="match status" value="1"/>
</dbReference>
<evidence type="ECO:0000256" key="9">
    <source>
        <dbReference type="SAM" id="MobiDB-lite"/>
    </source>
</evidence>
<name>W4HD54_APHAT</name>
<dbReference type="Pfam" id="PF00225">
    <property type="entry name" value="Kinesin"/>
    <property type="match status" value="1"/>
</dbReference>
<feature type="coiled-coil region" evidence="8">
    <location>
        <begin position="449"/>
        <end position="483"/>
    </location>
</feature>
<dbReference type="VEuPathDB" id="FungiDB:H257_00768"/>
<dbReference type="GO" id="GO:0003777">
    <property type="term" value="F:microtubule motor activity"/>
    <property type="evidence" value="ECO:0007669"/>
    <property type="project" value="InterPro"/>
</dbReference>
<dbReference type="GO" id="GO:0008017">
    <property type="term" value="F:microtubule binding"/>
    <property type="evidence" value="ECO:0007669"/>
    <property type="project" value="InterPro"/>
</dbReference>
<dbReference type="PROSITE" id="PS00411">
    <property type="entry name" value="KINESIN_MOTOR_1"/>
    <property type="match status" value="1"/>
</dbReference>
<dbReference type="PANTHER" id="PTHR47968">
    <property type="entry name" value="CENTROMERE PROTEIN E"/>
    <property type="match status" value="1"/>
</dbReference>
<organism evidence="11">
    <name type="scientific">Aphanomyces astaci</name>
    <name type="common">Crayfish plague agent</name>
    <dbReference type="NCBI Taxonomy" id="112090"/>
    <lineage>
        <taxon>Eukaryota</taxon>
        <taxon>Sar</taxon>
        <taxon>Stramenopiles</taxon>
        <taxon>Oomycota</taxon>
        <taxon>Saprolegniomycetes</taxon>
        <taxon>Saprolegniales</taxon>
        <taxon>Verrucalvaceae</taxon>
        <taxon>Aphanomyces</taxon>
    </lineage>
</organism>
<dbReference type="PROSITE" id="PS50067">
    <property type="entry name" value="KINESIN_MOTOR_2"/>
    <property type="match status" value="1"/>
</dbReference>
<keyword evidence="5 6" id="KW-0505">Motor protein</keyword>
<dbReference type="SUPFAM" id="SSF52540">
    <property type="entry name" value="P-loop containing nucleoside triphosphate hydrolases"/>
    <property type="match status" value="1"/>
</dbReference>
<keyword evidence="3 6" id="KW-0067">ATP-binding</keyword>
<feature type="region of interest" description="Disordered" evidence="9">
    <location>
        <begin position="484"/>
        <end position="525"/>
    </location>
</feature>
<dbReference type="PRINTS" id="PR00380">
    <property type="entry name" value="KINESINHEAVY"/>
</dbReference>
<dbReference type="AlphaFoldDB" id="W4HD54"/>
<dbReference type="STRING" id="112090.W4HD54"/>
<dbReference type="GO" id="GO:0007018">
    <property type="term" value="P:microtubule-based movement"/>
    <property type="evidence" value="ECO:0007669"/>
    <property type="project" value="InterPro"/>
</dbReference>
<accession>W4HD54</accession>
<reference evidence="11" key="1">
    <citation type="submission" date="2013-12" db="EMBL/GenBank/DDBJ databases">
        <title>The Genome Sequence of Aphanomyces astaci APO3.</title>
        <authorList>
            <consortium name="The Broad Institute Genomics Platform"/>
            <person name="Russ C."/>
            <person name="Tyler B."/>
            <person name="van West P."/>
            <person name="Dieguez-Uribeondo J."/>
            <person name="Young S.K."/>
            <person name="Zeng Q."/>
            <person name="Gargeya S."/>
            <person name="Fitzgerald M."/>
            <person name="Abouelleil A."/>
            <person name="Alvarado L."/>
            <person name="Chapman S.B."/>
            <person name="Gainer-Dewar J."/>
            <person name="Goldberg J."/>
            <person name="Griggs A."/>
            <person name="Gujja S."/>
            <person name="Hansen M."/>
            <person name="Howarth C."/>
            <person name="Imamovic A."/>
            <person name="Ireland A."/>
            <person name="Larimer J."/>
            <person name="McCowan C."/>
            <person name="Murphy C."/>
            <person name="Pearson M."/>
            <person name="Poon T.W."/>
            <person name="Priest M."/>
            <person name="Roberts A."/>
            <person name="Saif S."/>
            <person name="Shea T."/>
            <person name="Sykes S."/>
            <person name="Wortman J."/>
            <person name="Nusbaum C."/>
            <person name="Birren B."/>
        </authorList>
    </citation>
    <scope>NUCLEOTIDE SEQUENCE [LARGE SCALE GENOMIC DNA]</scope>
    <source>
        <strain evidence="11">APO3</strain>
    </source>
</reference>
<dbReference type="InterPro" id="IPR027640">
    <property type="entry name" value="Kinesin-like_fam"/>
</dbReference>
<protein>
    <recommendedName>
        <fullName evidence="7">Kinesin-like protein</fullName>
    </recommendedName>
</protein>
<dbReference type="InterPro" id="IPR019821">
    <property type="entry name" value="Kinesin_motor_CS"/>
</dbReference>
<dbReference type="EMBL" id="KI913114">
    <property type="protein sequence ID" value="ETV89516.1"/>
    <property type="molecule type" value="Genomic_DNA"/>
</dbReference>